<protein>
    <recommendedName>
        <fullName evidence="3">Fibronectin type III-like domain-containing protein</fullName>
    </recommendedName>
</protein>
<dbReference type="InterPro" id="IPR050288">
    <property type="entry name" value="Cellulose_deg_GH3"/>
</dbReference>
<reference evidence="4" key="1">
    <citation type="submission" date="2022-09" db="EMBL/GenBank/DDBJ databases">
        <title>Actin cytoskeleton and complex cell architecture in an #Asgard archaeon.</title>
        <authorList>
            <person name="Ponce Toledo R.I."/>
            <person name="Schleper C."/>
            <person name="Rodrigues Oliveira T."/>
            <person name="Wollweber F."/>
            <person name="Xu J."/>
            <person name="Rittmann S."/>
            <person name="Klingl A."/>
            <person name="Pilhofer M."/>
        </authorList>
    </citation>
    <scope>NUCLEOTIDE SEQUENCE</scope>
    <source>
        <strain evidence="4">B-35</strain>
    </source>
</reference>
<dbReference type="Pfam" id="PF14310">
    <property type="entry name" value="Fn3-like"/>
    <property type="match status" value="1"/>
</dbReference>
<keyword evidence="5" id="KW-1185">Reference proteome</keyword>
<dbReference type="InterPro" id="IPR013783">
    <property type="entry name" value="Ig-like_fold"/>
</dbReference>
<evidence type="ECO:0000313" key="5">
    <source>
        <dbReference type="Proteomes" id="UP001208689"/>
    </source>
</evidence>
<name>A0ABY6HX78_9ARCH</name>
<sequence length="145" mass="16801">MFLGYTLFDKEKYPIRFPFGYGLSYMSFQYSDLVLDCQSYAKSDILKISIKISNMGPKQGYEIVQVYSGYEKPSVERHHKDLRGFKRISLEANESKTVKFEIPIESLAYYSPESKIWIVDPISYYLWVGPNSNESQALTATFTVE</sequence>
<gene>
    <name evidence="4" type="ORF">NEF87_003449</name>
</gene>
<dbReference type="SMART" id="SM01217">
    <property type="entry name" value="Fn3_like"/>
    <property type="match status" value="1"/>
</dbReference>
<evidence type="ECO:0000256" key="2">
    <source>
        <dbReference type="ARBA" id="ARBA00022801"/>
    </source>
</evidence>
<dbReference type="Proteomes" id="UP001208689">
    <property type="component" value="Chromosome"/>
</dbReference>
<comment type="similarity">
    <text evidence="1">Belongs to the glycosyl hydrolase 3 family.</text>
</comment>
<proteinExistence type="inferred from homology"/>
<keyword evidence="2" id="KW-0378">Hydrolase</keyword>
<dbReference type="PANTHER" id="PTHR42715">
    <property type="entry name" value="BETA-GLUCOSIDASE"/>
    <property type="match status" value="1"/>
</dbReference>
<evidence type="ECO:0000313" key="4">
    <source>
        <dbReference type="EMBL" id="UYP47164.1"/>
    </source>
</evidence>
<organism evidence="4 5">
    <name type="scientific">Candidatus Lokiarchaeum ossiferum</name>
    <dbReference type="NCBI Taxonomy" id="2951803"/>
    <lineage>
        <taxon>Archaea</taxon>
        <taxon>Promethearchaeati</taxon>
        <taxon>Promethearchaeota</taxon>
        <taxon>Promethearchaeia</taxon>
        <taxon>Promethearchaeales</taxon>
        <taxon>Promethearchaeaceae</taxon>
        <taxon>Candidatus Lokiarchaeum</taxon>
    </lineage>
</organism>
<evidence type="ECO:0000259" key="3">
    <source>
        <dbReference type="SMART" id="SM01217"/>
    </source>
</evidence>
<dbReference type="EMBL" id="CP104013">
    <property type="protein sequence ID" value="UYP47164.1"/>
    <property type="molecule type" value="Genomic_DNA"/>
</dbReference>
<dbReference type="InterPro" id="IPR026891">
    <property type="entry name" value="Fn3-like"/>
</dbReference>
<feature type="domain" description="Fibronectin type III-like" evidence="3">
    <location>
        <begin position="62"/>
        <end position="132"/>
    </location>
</feature>
<dbReference type="Gene3D" id="2.60.40.10">
    <property type="entry name" value="Immunoglobulins"/>
    <property type="match status" value="1"/>
</dbReference>
<accession>A0ABY6HX78</accession>
<evidence type="ECO:0000256" key="1">
    <source>
        <dbReference type="ARBA" id="ARBA00005336"/>
    </source>
</evidence>
<dbReference type="PANTHER" id="PTHR42715:SF10">
    <property type="entry name" value="BETA-GLUCOSIDASE"/>
    <property type="match status" value="1"/>
</dbReference>